<dbReference type="Proteomes" id="UP000324907">
    <property type="component" value="Unassembled WGS sequence"/>
</dbReference>
<dbReference type="AlphaFoldDB" id="A0A5A8C8P7"/>
<feature type="compositionally biased region" description="Basic and acidic residues" evidence="1">
    <location>
        <begin position="1"/>
        <end position="17"/>
    </location>
</feature>
<name>A0A5A8C8P7_CAFRO</name>
<comment type="caution">
    <text evidence="2">The sequence shown here is derived from an EMBL/GenBank/DDBJ whole genome shotgun (WGS) entry which is preliminary data.</text>
</comment>
<dbReference type="EMBL" id="VLTL01000245">
    <property type="protein sequence ID" value="KAA0149486.1"/>
    <property type="molecule type" value="Genomic_DNA"/>
</dbReference>
<sequence>MDHVSDAFSEYSEKRGDPPPTRGMFTGVTGSPPMATPASAGSRSGVLTADNFDGVRQTWRDEGTSLRSRLVEMHRARVSL</sequence>
<proteinExistence type="predicted"/>
<protein>
    <submittedName>
        <fullName evidence="2">Uncharacterized protein</fullName>
    </submittedName>
</protein>
<feature type="region of interest" description="Disordered" evidence="1">
    <location>
        <begin position="1"/>
        <end position="46"/>
    </location>
</feature>
<accession>A0A5A8C8P7</accession>
<organism evidence="2 3">
    <name type="scientific">Cafeteria roenbergensis</name>
    <name type="common">Marine flagellate</name>
    <dbReference type="NCBI Taxonomy" id="33653"/>
    <lineage>
        <taxon>Eukaryota</taxon>
        <taxon>Sar</taxon>
        <taxon>Stramenopiles</taxon>
        <taxon>Bigyra</taxon>
        <taxon>Opalozoa</taxon>
        <taxon>Bicosoecida</taxon>
        <taxon>Cafeteriaceae</taxon>
        <taxon>Cafeteria</taxon>
    </lineage>
</organism>
<evidence type="ECO:0000256" key="1">
    <source>
        <dbReference type="SAM" id="MobiDB-lite"/>
    </source>
</evidence>
<evidence type="ECO:0000313" key="2">
    <source>
        <dbReference type="EMBL" id="KAA0149486.1"/>
    </source>
</evidence>
<evidence type="ECO:0000313" key="3">
    <source>
        <dbReference type="Proteomes" id="UP000324907"/>
    </source>
</evidence>
<gene>
    <name evidence="2" type="ORF">FNF28_07352</name>
</gene>
<reference evidence="2 3" key="1">
    <citation type="submission" date="2019-07" db="EMBL/GenBank/DDBJ databases">
        <title>Genomes of Cafeteria roenbergensis.</title>
        <authorList>
            <person name="Fischer M.G."/>
            <person name="Hackl T."/>
            <person name="Roman M."/>
        </authorList>
    </citation>
    <scope>NUCLEOTIDE SEQUENCE [LARGE SCALE GENOMIC DNA]</scope>
    <source>
        <strain evidence="2 3">RCC970-E3</strain>
    </source>
</reference>